<sequence>MRDLVIVGAGGFARETAAAVAAINEVTPTWRLRGFLDDNEALHGRCPYLDVPVLDCVEAAGEMQAEVVVCVGNPHDYAARMRIVRRLALPPDRYATIVHPSAHVPAGCVVGHGSVLLAQVVLTAQVRVGAHVSVMPQVVLTHNDVVEEYATVASGVRLGGAVRVARGAYLGAGALVRESVTIGAWSQIGLGTVVLRDVPAGQVWAGNPARYLRPATSSDLPLGSNNR</sequence>
<dbReference type="InterPro" id="IPR011004">
    <property type="entry name" value="Trimer_LpxA-like_sf"/>
</dbReference>
<evidence type="ECO:0000256" key="1">
    <source>
        <dbReference type="ARBA" id="ARBA00022679"/>
    </source>
</evidence>
<dbReference type="InterPro" id="IPR018357">
    <property type="entry name" value="Hexapep_transf_CS"/>
</dbReference>
<dbReference type="InterPro" id="IPR020019">
    <property type="entry name" value="AcTrfase_PglD-like"/>
</dbReference>
<dbReference type="RefSeq" id="WP_168077685.1">
    <property type="nucleotide sequence ID" value="NZ_BAAAQJ010000003.1"/>
</dbReference>
<dbReference type="CDD" id="cd03360">
    <property type="entry name" value="LbH_AT_putative"/>
    <property type="match status" value="1"/>
</dbReference>
<keyword evidence="2" id="KW-0677">Repeat</keyword>
<evidence type="ECO:0000256" key="2">
    <source>
        <dbReference type="ARBA" id="ARBA00022737"/>
    </source>
</evidence>
<organism evidence="5 6">
    <name type="scientific">Planosporangium flavigriseum</name>
    <dbReference type="NCBI Taxonomy" id="373681"/>
    <lineage>
        <taxon>Bacteria</taxon>
        <taxon>Bacillati</taxon>
        <taxon>Actinomycetota</taxon>
        <taxon>Actinomycetes</taxon>
        <taxon>Micromonosporales</taxon>
        <taxon>Micromonosporaceae</taxon>
        <taxon>Planosporangium</taxon>
    </lineage>
</organism>
<dbReference type="EMBL" id="BONU01000010">
    <property type="protein sequence ID" value="GIG73639.1"/>
    <property type="molecule type" value="Genomic_DNA"/>
</dbReference>
<dbReference type="Proteomes" id="UP000653674">
    <property type="component" value="Unassembled WGS sequence"/>
</dbReference>
<feature type="domain" description="PglD N-terminal" evidence="4">
    <location>
        <begin position="3"/>
        <end position="86"/>
    </location>
</feature>
<dbReference type="PANTHER" id="PTHR43300">
    <property type="entry name" value="ACETYLTRANSFERASE"/>
    <property type="match status" value="1"/>
</dbReference>
<protein>
    <submittedName>
        <fullName evidence="5">Transferase</fullName>
    </submittedName>
</protein>
<dbReference type="PROSITE" id="PS00101">
    <property type="entry name" value="HEXAPEP_TRANSFERASES"/>
    <property type="match status" value="1"/>
</dbReference>
<evidence type="ECO:0000259" key="4">
    <source>
        <dbReference type="Pfam" id="PF17836"/>
    </source>
</evidence>
<accession>A0A8J3PLV4</accession>
<gene>
    <name evidence="5" type="ORF">Pfl04_20430</name>
</gene>
<dbReference type="PANTHER" id="PTHR43300:SF7">
    <property type="entry name" value="UDP-N-ACETYLBACILLOSAMINE N-ACETYLTRANSFERASE"/>
    <property type="match status" value="1"/>
</dbReference>
<keyword evidence="6" id="KW-1185">Reference proteome</keyword>
<evidence type="ECO:0000313" key="6">
    <source>
        <dbReference type="Proteomes" id="UP000653674"/>
    </source>
</evidence>
<comment type="caution">
    <text evidence="5">The sequence shown here is derived from an EMBL/GenBank/DDBJ whole genome shotgun (WGS) entry which is preliminary data.</text>
</comment>
<reference evidence="5" key="1">
    <citation type="submission" date="2021-01" db="EMBL/GenBank/DDBJ databases">
        <title>Whole genome shotgun sequence of Planosporangium flavigriseum NBRC 105377.</title>
        <authorList>
            <person name="Komaki H."/>
            <person name="Tamura T."/>
        </authorList>
    </citation>
    <scope>NUCLEOTIDE SEQUENCE</scope>
    <source>
        <strain evidence="5">NBRC 105377</strain>
    </source>
</reference>
<dbReference type="InterPro" id="IPR041561">
    <property type="entry name" value="PglD_N"/>
</dbReference>
<name>A0A8J3PLV4_9ACTN</name>
<dbReference type="SUPFAM" id="SSF51161">
    <property type="entry name" value="Trimeric LpxA-like enzymes"/>
    <property type="match status" value="1"/>
</dbReference>
<dbReference type="NCBIfam" id="TIGR03570">
    <property type="entry name" value="NeuD_NnaD"/>
    <property type="match status" value="1"/>
</dbReference>
<evidence type="ECO:0000313" key="5">
    <source>
        <dbReference type="EMBL" id="GIG73639.1"/>
    </source>
</evidence>
<dbReference type="Gene3D" id="2.160.10.10">
    <property type="entry name" value="Hexapeptide repeat proteins"/>
    <property type="match status" value="1"/>
</dbReference>
<evidence type="ECO:0000256" key="3">
    <source>
        <dbReference type="PIRSR" id="PIRSR620019-2"/>
    </source>
</evidence>
<dbReference type="Gene3D" id="3.40.50.20">
    <property type="match status" value="1"/>
</dbReference>
<dbReference type="Pfam" id="PF17836">
    <property type="entry name" value="PglD_N"/>
    <property type="match status" value="1"/>
</dbReference>
<proteinExistence type="predicted"/>
<dbReference type="GO" id="GO:0016740">
    <property type="term" value="F:transferase activity"/>
    <property type="evidence" value="ECO:0007669"/>
    <property type="project" value="UniProtKB-KW"/>
</dbReference>
<feature type="binding site" evidence="3">
    <location>
        <position position="72"/>
    </location>
    <ligand>
        <name>substrate</name>
    </ligand>
</feature>
<dbReference type="AlphaFoldDB" id="A0A8J3PLV4"/>
<keyword evidence="1 5" id="KW-0808">Transferase</keyword>
<dbReference type="InterPro" id="IPR050179">
    <property type="entry name" value="Trans_hexapeptide_repeat"/>
</dbReference>